<proteinExistence type="predicted"/>
<accession>A0A1F5KGB2</accession>
<evidence type="ECO:0000256" key="1">
    <source>
        <dbReference type="SAM" id="MobiDB-lite"/>
    </source>
</evidence>
<gene>
    <name evidence="2" type="ORF">A3D25_04150</name>
</gene>
<protein>
    <submittedName>
        <fullName evidence="2">Uncharacterized protein</fullName>
    </submittedName>
</protein>
<sequence length="116" mass="13017">MLFFGLVEHRSTPENRTQLRPRRLISILALACLPLAMACGASERSDLTPPRSYNDPSFRPDRKVRDGSCLLQIEVNDQGTRRIGAIEPSGCQRDSQRSVLGKARFNLRNMIGYLGD</sequence>
<evidence type="ECO:0000313" key="3">
    <source>
        <dbReference type="Proteomes" id="UP000177328"/>
    </source>
</evidence>
<dbReference type="AlphaFoldDB" id="A0A1F5KGB2"/>
<dbReference type="Proteomes" id="UP000177328">
    <property type="component" value="Unassembled WGS sequence"/>
</dbReference>
<organism evidence="2 3">
    <name type="scientific">Candidatus Daviesbacteria bacterium RIFCSPHIGHO2_02_FULL_43_12</name>
    <dbReference type="NCBI Taxonomy" id="1797776"/>
    <lineage>
        <taxon>Bacteria</taxon>
        <taxon>Candidatus Daviesiibacteriota</taxon>
    </lineage>
</organism>
<name>A0A1F5KGB2_9BACT</name>
<reference evidence="2 3" key="1">
    <citation type="journal article" date="2016" name="Nat. Commun.">
        <title>Thousands of microbial genomes shed light on interconnected biogeochemical processes in an aquifer system.</title>
        <authorList>
            <person name="Anantharaman K."/>
            <person name="Brown C.T."/>
            <person name="Hug L.A."/>
            <person name="Sharon I."/>
            <person name="Castelle C.J."/>
            <person name="Probst A.J."/>
            <person name="Thomas B.C."/>
            <person name="Singh A."/>
            <person name="Wilkins M.J."/>
            <person name="Karaoz U."/>
            <person name="Brodie E.L."/>
            <person name="Williams K.H."/>
            <person name="Hubbard S.S."/>
            <person name="Banfield J.F."/>
        </authorList>
    </citation>
    <scope>NUCLEOTIDE SEQUENCE [LARGE SCALE GENOMIC DNA]</scope>
</reference>
<feature type="region of interest" description="Disordered" evidence="1">
    <location>
        <begin position="43"/>
        <end position="63"/>
    </location>
</feature>
<evidence type="ECO:0000313" key="2">
    <source>
        <dbReference type="EMBL" id="OGE39967.1"/>
    </source>
</evidence>
<dbReference type="EMBL" id="MFDD01000014">
    <property type="protein sequence ID" value="OGE39967.1"/>
    <property type="molecule type" value="Genomic_DNA"/>
</dbReference>
<comment type="caution">
    <text evidence="2">The sequence shown here is derived from an EMBL/GenBank/DDBJ whole genome shotgun (WGS) entry which is preliminary data.</text>
</comment>